<comment type="caution">
    <text evidence="1">The sequence shown here is derived from an EMBL/GenBank/DDBJ whole genome shotgun (WGS) entry which is preliminary data.</text>
</comment>
<accession>A0ACC0ZRK0</accession>
<reference evidence="2" key="1">
    <citation type="journal article" date="2023" name="G3 (Bethesda)">
        <title>Genome assembly and association tests identify interacting loci associated with vigor, precocity, and sex in interspecific pistachio rootstocks.</title>
        <authorList>
            <person name="Palmer W."/>
            <person name="Jacygrad E."/>
            <person name="Sagayaradj S."/>
            <person name="Cavanaugh K."/>
            <person name="Han R."/>
            <person name="Bertier L."/>
            <person name="Beede B."/>
            <person name="Kafkas S."/>
            <person name="Golino D."/>
            <person name="Preece J."/>
            <person name="Michelmore R."/>
        </authorList>
    </citation>
    <scope>NUCLEOTIDE SEQUENCE [LARGE SCALE GENOMIC DNA]</scope>
</reference>
<evidence type="ECO:0000313" key="2">
    <source>
        <dbReference type="Proteomes" id="UP001164250"/>
    </source>
</evidence>
<sequence>MSSAAASGSSHHIPSGFLTVYVGEVRLRFLIPTRFLNLPIFVYLLNIAEEEYGFKFSGGIVLPCEVDFFKQVLKFLEKNEKKYGSLEVHEFLKLIQEVGFDSSSSSSSCKESKRSCSRFTPLMHNKARI</sequence>
<dbReference type="EMBL" id="CM047910">
    <property type="protein sequence ID" value="KAJ0075701.1"/>
    <property type="molecule type" value="Genomic_DNA"/>
</dbReference>
<keyword evidence="2" id="KW-1185">Reference proteome</keyword>
<dbReference type="Proteomes" id="UP001164250">
    <property type="component" value="Chromosome 15"/>
</dbReference>
<protein>
    <submittedName>
        <fullName evidence="1">Uncharacterized protein</fullName>
    </submittedName>
</protein>
<proteinExistence type="predicted"/>
<organism evidence="1 2">
    <name type="scientific">Pistacia atlantica</name>
    <dbReference type="NCBI Taxonomy" id="434234"/>
    <lineage>
        <taxon>Eukaryota</taxon>
        <taxon>Viridiplantae</taxon>
        <taxon>Streptophyta</taxon>
        <taxon>Embryophyta</taxon>
        <taxon>Tracheophyta</taxon>
        <taxon>Spermatophyta</taxon>
        <taxon>Magnoliopsida</taxon>
        <taxon>eudicotyledons</taxon>
        <taxon>Gunneridae</taxon>
        <taxon>Pentapetalae</taxon>
        <taxon>rosids</taxon>
        <taxon>malvids</taxon>
        <taxon>Sapindales</taxon>
        <taxon>Anacardiaceae</taxon>
        <taxon>Pistacia</taxon>
    </lineage>
</organism>
<gene>
    <name evidence="1" type="ORF">Patl1_35255</name>
</gene>
<evidence type="ECO:0000313" key="1">
    <source>
        <dbReference type="EMBL" id="KAJ0075701.1"/>
    </source>
</evidence>
<name>A0ACC0ZRK0_9ROSI</name>